<dbReference type="RefSeq" id="WP_273637944.1">
    <property type="nucleotide sequence ID" value="NZ_JAQQXP010000001.1"/>
</dbReference>
<dbReference type="Pfam" id="PF06055">
    <property type="entry name" value="ExoD"/>
    <property type="match status" value="1"/>
</dbReference>
<dbReference type="PIRSF" id="PIRSF033239">
    <property type="entry name" value="ExoD"/>
    <property type="match status" value="1"/>
</dbReference>
<feature type="transmembrane region" description="Helical" evidence="1">
    <location>
        <begin position="144"/>
        <end position="163"/>
    </location>
</feature>
<keyword evidence="1" id="KW-0472">Membrane</keyword>
<evidence type="ECO:0000256" key="1">
    <source>
        <dbReference type="SAM" id="Phobius"/>
    </source>
</evidence>
<name>A0ABT5KY16_9ALTE</name>
<keyword evidence="1" id="KW-0812">Transmembrane</keyword>
<feature type="transmembrane region" description="Helical" evidence="1">
    <location>
        <begin position="35"/>
        <end position="56"/>
    </location>
</feature>
<keyword evidence="1" id="KW-1133">Transmembrane helix</keyword>
<dbReference type="PANTHER" id="PTHR41795:SF1">
    <property type="entry name" value="EXOPOLYSACCHARIDE SYNTHESIS PROTEIN"/>
    <property type="match status" value="1"/>
</dbReference>
<organism evidence="2 3">
    <name type="scientific">Alteromonas gilva</name>
    <dbReference type="NCBI Taxonomy" id="2987522"/>
    <lineage>
        <taxon>Bacteria</taxon>
        <taxon>Pseudomonadati</taxon>
        <taxon>Pseudomonadota</taxon>
        <taxon>Gammaproteobacteria</taxon>
        <taxon>Alteromonadales</taxon>
        <taxon>Alteromonadaceae</taxon>
        <taxon>Alteromonas/Salinimonas group</taxon>
        <taxon>Alteromonas</taxon>
    </lineage>
</organism>
<accession>A0ABT5KY16</accession>
<dbReference type="Proteomes" id="UP001218788">
    <property type="component" value="Unassembled WGS sequence"/>
</dbReference>
<protein>
    <submittedName>
        <fullName evidence="2">Exopolysaccharide biosynthesis protein</fullName>
    </submittedName>
</protein>
<dbReference type="PANTHER" id="PTHR41795">
    <property type="entry name" value="EXOPOLYSACCHARIDE SYNTHESIS PROTEIN"/>
    <property type="match status" value="1"/>
</dbReference>
<proteinExistence type="predicted"/>
<evidence type="ECO:0000313" key="2">
    <source>
        <dbReference type="EMBL" id="MDC8829532.1"/>
    </source>
</evidence>
<evidence type="ECO:0000313" key="3">
    <source>
        <dbReference type="Proteomes" id="UP001218788"/>
    </source>
</evidence>
<reference evidence="2 3" key="1">
    <citation type="submission" date="2022-10" db="EMBL/GenBank/DDBJ databases">
        <title>Alteromonas sp. chi3 Genome sequencing.</title>
        <authorList>
            <person name="Park S."/>
        </authorList>
    </citation>
    <scope>NUCLEOTIDE SEQUENCE [LARGE SCALE GENOMIC DNA]</scope>
    <source>
        <strain evidence="3">chi3</strain>
    </source>
</reference>
<gene>
    <name evidence="2" type="ORF">OIK42_02030</name>
</gene>
<comment type="caution">
    <text evidence="2">The sequence shown here is derived from an EMBL/GenBank/DDBJ whole genome shotgun (WGS) entry which is preliminary data.</text>
</comment>
<dbReference type="EMBL" id="JAQQXP010000001">
    <property type="protein sequence ID" value="MDC8829532.1"/>
    <property type="molecule type" value="Genomic_DNA"/>
</dbReference>
<keyword evidence="3" id="KW-1185">Reference proteome</keyword>
<feature type="transmembrane region" description="Helical" evidence="1">
    <location>
        <begin position="169"/>
        <end position="186"/>
    </location>
</feature>
<sequence length="189" mass="20056">MSKTKMSELMDDLLAKTDGDVSVGEVVSKFESRGFAPLLLIPALIALLPTGAIPGVPTICGITLFMICLQMALGAGEPWLPKVLKERSLNHDKLKRAINKFKPYIVNAEKILTPRLTGLTDSPASRVIALYCALVSLSMIPLEVIPFAAAVPAFAITITAVGLLNKDGVVLLIGLLLQAATGLLLVQVL</sequence>
<dbReference type="InterPro" id="IPR010331">
    <property type="entry name" value="ExoD"/>
</dbReference>